<dbReference type="SUPFAM" id="SSF52540">
    <property type="entry name" value="P-loop containing nucleoside triphosphate hydrolases"/>
    <property type="match status" value="1"/>
</dbReference>
<dbReference type="PANTHER" id="PTHR11566">
    <property type="entry name" value="DYNAMIN"/>
    <property type="match status" value="1"/>
</dbReference>
<name>A0A6A5RAP7_9PLEO</name>
<dbReference type="InterPro" id="IPR045063">
    <property type="entry name" value="Dynamin_N"/>
</dbReference>
<dbReference type="InterPro" id="IPR027417">
    <property type="entry name" value="P-loop_NTPase"/>
</dbReference>
<dbReference type="PANTHER" id="PTHR11566:SF21">
    <property type="entry name" value="DYNAMIN RELATED PROTEIN 1, ISOFORM A"/>
    <property type="match status" value="1"/>
</dbReference>
<dbReference type="GeneID" id="54344615"/>
<evidence type="ECO:0000256" key="2">
    <source>
        <dbReference type="ARBA" id="ARBA00023134"/>
    </source>
</evidence>
<feature type="domain" description="GED" evidence="3">
    <location>
        <begin position="553"/>
        <end position="643"/>
    </location>
</feature>
<evidence type="ECO:0000313" key="4">
    <source>
        <dbReference type="EMBL" id="KAF1924134.1"/>
    </source>
</evidence>
<dbReference type="EMBL" id="ML978997">
    <property type="protein sequence ID" value="KAF1924134.1"/>
    <property type="molecule type" value="Genomic_DNA"/>
</dbReference>
<dbReference type="GO" id="GO:0005739">
    <property type="term" value="C:mitochondrion"/>
    <property type="evidence" value="ECO:0007669"/>
    <property type="project" value="TreeGrafter"/>
</dbReference>
<keyword evidence="1" id="KW-0547">Nucleotide-binding</keyword>
<dbReference type="SMART" id="SM00053">
    <property type="entry name" value="DYNc"/>
    <property type="match status" value="1"/>
</dbReference>
<dbReference type="RefSeq" id="XP_033444387.1">
    <property type="nucleotide sequence ID" value="XM_033586969.1"/>
</dbReference>
<dbReference type="PROSITE" id="PS51388">
    <property type="entry name" value="GED"/>
    <property type="match status" value="1"/>
</dbReference>
<evidence type="ECO:0000259" key="3">
    <source>
        <dbReference type="PROSITE" id="PS51388"/>
    </source>
</evidence>
<dbReference type="GO" id="GO:0005874">
    <property type="term" value="C:microtubule"/>
    <property type="evidence" value="ECO:0007669"/>
    <property type="project" value="TreeGrafter"/>
</dbReference>
<evidence type="ECO:0000313" key="5">
    <source>
        <dbReference type="Proteomes" id="UP000800082"/>
    </source>
</evidence>
<gene>
    <name evidence="4" type="ORF">M421DRAFT_104043</name>
</gene>
<dbReference type="Proteomes" id="UP000800082">
    <property type="component" value="Unassembled WGS sequence"/>
</dbReference>
<dbReference type="InterPro" id="IPR020850">
    <property type="entry name" value="GED_dom"/>
</dbReference>
<keyword evidence="2" id="KW-0342">GTP-binding</keyword>
<dbReference type="Pfam" id="PF00350">
    <property type="entry name" value="Dynamin_N"/>
    <property type="match status" value="1"/>
</dbReference>
<keyword evidence="4" id="KW-0378">Hydrolase</keyword>
<dbReference type="GO" id="GO:0048312">
    <property type="term" value="P:intracellular distribution of mitochondria"/>
    <property type="evidence" value="ECO:0007669"/>
    <property type="project" value="TreeGrafter"/>
</dbReference>
<dbReference type="GO" id="GO:0016559">
    <property type="term" value="P:peroxisome fission"/>
    <property type="evidence" value="ECO:0007669"/>
    <property type="project" value="TreeGrafter"/>
</dbReference>
<dbReference type="GO" id="GO:0005525">
    <property type="term" value="F:GTP binding"/>
    <property type="evidence" value="ECO:0007669"/>
    <property type="project" value="InterPro"/>
</dbReference>
<dbReference type="GO" id="GO:0000266">
    <property type="term" value="P:mitochondrial fission"/>
    <property type="evidence" value="ECO:0007669"/>
    <property type="project" value="TreeGrafter"/>
</dbReference>
<dbReference type="InterPro" id="IPR022812">
    <property type="entry name" value="Dynamin"/>
</dbReference>
<dbReference type="CDD" id="cd08771">
    <property type="entry name" value="DLP_1"/>
    <property type="match status" value="1"/>
</dbReference>
<dbReference type="GO" id="GO:0008017">
    <property type="term" value="F:microtubule binding"/>
    <property type="evidence" value="ECO:0007669"/>
    <property type="project" value="TreeGrafter"/>
</dbReference>
<dbReference type="Gene3D" id="3.40.50.300">
    <property type="entry name" value="P-loop containing nucleotide triphosphate hydrolases"/>
    <property type="match status" value="2"/>
</dbReference>
<dbReference type="GO" id="GO:0016020">
    <property type="term" value="C:membrane"/>
    <property type="evidence" value="ECO:0007669"/>
    <property type="project" value="TreeGrafter"/>
</dbReference>
<dbReference type="AlphaFoldDB" id="A0A6A5RAP7"/>
<proteinExistence type="predicted"/>
<evidence type="ECO:0000256" key="1">
    <source>
        <dbReference type="ARBA" id="ARBA00022741"/>
    </source>
</evidence>
<accession>A0A6A5RAP7</accession>
<dbReference type="GO" id="GO:0006897">
    <property type="term" value="P:endocytosis"/>
    <property type="evidence" value="ECO:0007669"/>
    <property type="project" value="TreeGrafter"/>
</dbReference>
<organism evidence="4 5">
    <name type="scientific">Didymella exigua CBS 183.55</name>
    <dbReference type="NCBI Taxonomy" id="1150837"/>
    <lineage>
        <taxon>Eukaryota</taxon>
        <taxon>Fungi</taxon>
        <taxon>Dikarya</taxon>
        <taxon>Ascomycota</taxon>
        <taxon>Pezizomycotina</taxon>
        <taxon>Dothideomycetes</taxon>
        <taxon>Pleosporomycetidae</taxon>
        <taxon>Pleosporales</taxon>
        <taxon>Pleosporineae</taxon>
        <taxon>Didymellaceae</taxon>
        <taxon>Didymella</taxon>
    </lineage>
</organism>
<dbReference type="Gene3D" id="1.20.120.1240">
    <property type="entry name" value="Dynamin, middle domain"/>
    <property type="match status" value="1"/>
</dbReference>
<dbReference type="Pfam" id="PF01031">
    <property type="entry name" value="Dynamin_M"/>
    <property type="match status" value="1"/>
</dbReference>
<dbReference type="GO" id="GO:0003924">
    <property type="term" value="F:GTPase activity"/>
    <property type="evidence" value="ECO:0007669"/>
    <property type="project" value="InterPro"/>
</dbReference>
<sequence length="643" mass="72517">MTRKKALDVADVAELDNEKRVRILGIIDNIRELGVNEDVSLPQLVVVGDQSSGKSSLLEGLTGLSFPIASDLCTRFATQIVLRRAPASEAEVRVTIIPGASAQADQDTKDRLTRFERRLSTEEFDGEVFQKVFDEAAECMGIPGPSTKDLEDLKKRFSDDVLKIELSGPEHHHLSVVDVPGLFHSKRTVGIITKCDALQPGDEQGVLRIAQNEVERLTHGWFAVKNRSTQEIMDGVTIEDRHRREERFFKTVAPWTSLRKDRIGIRALKAFLGNLLYEHISNEFPGVVRDIEGLLLETQKELELLGPSRQSSADQRRFLTRVANVYQQEVTRALNGNYDPDLVSDSPLKLRMHIRKLNDEFASLMARKGHSRVFLTVEGKVDQEYARAARPGAGSTSILEWIREIYRDSRGAELPGTVNPNVLENMFRQQSKSWKTIAQAYLQQAKAVVLAFNTTVFEQMISDEDLRAKLKSRLAEREKMTYTSINEQLFIILKDERGGILQTVNHYFAETMSAIRQERVVARLKATGFQDGCGFDMERVVESVHLSNEDQAVNDIHDILKAYYKVALKRFTDNVVLQVTERYLLGPSGPVKALSPELVGDLDEEMLMEVAGENFATSSARNELISKCERFQKALDITKQARL</sequence>
<dbReference type="InterPro" id="IPR000375">
    <property type="entry name" value="Dynamin_stalk"/>
</dbReference>
<protein>
    <submittedName>
        <fullName evidence="4">P-loop containing nucleoside triphosphate hydrolase protein</fullName>
    </submittedName>
</protein>
<keyword evidence="5" id="KW-1185">Reference proteome</keyword>
<dbReference type="InterPro" id="IPR001401">
    <property type="entry name" value="Dynamin_GTPase"/>
</dbReference>
<dbReference type="OrthoDB" id="415706at2759"/>
<reference evidence="4" key="1">
    <citation type="journal article" date="2020" name="Stud. Mycol.">
        <title>101 Dothideomycetes genomes: a test case for predicting lifestyles and emergence of pathogens.</title>
        <authorList>
            <person name="Haridas S."/>
            <person name="Albert R."/>
            <person name="Binder M."/>
            <person name="Bloem J."/>
            <person name="Labutti K."/>
            <person name="Salamov A."/>
            <person name="Andreopoulos B."/>
            <person name="Baker S."/>
            <person name="Barry K."/>
            <person name="Bills G."/>
            <person name="Bluhm B."/>
            <person name="Cannon C."/>
            <person name="Castanera R."/>
            <person name="Culley D."/>
            <person name="Daum C."/>
            <person name="Ezra D."/>
            <person name="Gonzalez J."/>
            <person name="Henrissat B."/>
            <person name="Kuo A."/>
            <person name="Liang C."/>
            <person name="Lipzen A."/>
            <person name="Lutzoni F."/>
            <person name="Magnuson J."/>
            <person name="Mondo S."/>
            <person name="Nolan M."/>
            <person name="Ohm R."/>
            <person name="Pangilinan J."/>
            <person name="Park H.-J."/>
            <person name="Ramirez L."/>
            <person name="Alfaro M."/>
            <person name="Sun H."/>
            <person name="Tritt A."/>
            <person name="Yoshinaga Y."/>
            <person name="Zwiers L.-H."/>
            <person name="Turgeon B."/>
            <person name="Goodwin S."/>
            <person name="Spatafora J."/>
            <person name="Crous P."/>
            <person name="Grigoriev I."/>
        </authorList>
    </citation>
    <scope>NUCLEOTIDE SEQUENCE</scope>
    <source>
        <strain evidence="4">CBS 183.55</strain>
    </source>
</reference>
<dbReference type="PRINTS" id="PR00195">
    <property type="entry name" value="DYNAMIN"/>
</dbReference>